<evidence type="ECO:0000313" key="6">
    <source>
        <dbReference type="Proteomes" id="UP000829196"/>
    </source>
</evidence>
<dbReference type="Pfam" id="PF06203">
    <property type="entry name" value="CCT"/>
    <property type="match status" value="1"/>
</dbReference>
<dbReference type="Proteomes" id="UP000829196">
    <property type="component" value="Unassembled WGS sequence"/>
</dbReference>
<reference evidence="5" key="1">
    <citation type="journal article" date="2022" name="Front. Genet.">
        <title>Chromosome-Scale Assembly of the Dendrobium nobile Genome Provides Insights Into the Molecular Mechanism of the Biosynthesis of the Medicinal Active Ingredient of Dendrobium.</title>
        <authorList>
            <person name="Xu Q."/>
            <person name="Niu S.-C."/>
            <person name="Li K.-L."/>
            <person name="Zheng P.-J."/>
            <person name="Zhang X.-J."/>
            <person name="Jia Y."/>
            <person name="Liu Y."/>
            <person name="Niu Y.-X."/>
            <person name="Yu L.-H."/>
            <person name="Chen D.-F."/>
            <person name="Zhang G.-Q."/>
        </authorList>
    </citation>
    <scope>NUCLEOTIDE SEQUENCE</scope>
    <source>
        <tissue evidence="5">Leaf</tissue>
    </source>
</reference>
<gene>
    <name evidence="5" type="ORF">KFK09_027960</name>
</gene>
<dbReference type="PANTHER" id="PTHR31319:SF71">
    <property type="entry name" value="CCT MOTIF FAMILY PROTEIN"/>
    <property type="match status" value="1"/>
</dbReference>
<evidence type="ECO:0000313" key="5">
    <source>
        <dbReference type="EMBL" id="KAI0488133.1"/>
    </source>
</evidence>
<accession>A0A8T3A625</accession>
<keyword evidence="2 3" id="KW-0539">Nucleus</keyword>
<evidence type="ECO:0000256" key="1">
    <source>
        <dbReference type="ARBA" id="ARBA00004123"/>
    </source>
</evidence>
<dbReference type="GO" id="GO:0009909">
    <property type="term" value="P:regulation of flower development"/>
    <property type="evidence" value="ECO:0007669"/>
    <property type="project" value="InterPro"/>
</dbReference>
<name>A0A8T3A625_DENNO</name>
<keyword evidence="6" id="KW-1185">Reference proteome</keyword>
<dbReference type="SMR" id="A0A8T3A625"/>
<dbReference type="InterPro" id="IPR010402">
    <property type="entry name" value="CCT_domain"/>
</dbReference>
<dbReference type="GO" id="GO:0005634">
    <property type="term" value="C:nucleus"/>
    <property type="evidence" value="ECO:0007669"/>
    <property type="project" value="UniProtKB-SubCell"/>
</dbReference>
<evidence type="ECO:0000256" key="2">
    <source>
        <dbReference type="ARBA" id="ARBA00023242"/>
    </source>
</evidence>
<dbReference type="OrthoDB" id="153872at2759"/>
<proteinExistence type="predicted"/>
<sequence length="294" mass="33004">MYAGAAEVRNFRPMEGELRRCFPSDLGGDAPPMFNPFYSASLSEYDVGGDLFNAPEPIIEEPILELDPITAAICMMSSGEDVIAAEAMNVADIESIQSEHLFSEVFYDCKKDLLEKSAIQESFSEPPDFKSPAVLIEGDSTGEKDSSITVQLQKSVSSGCLKSTEWTADSPMNSNLDALQELNLEDAYGIRRAYSEGDIHILKNCGSSLRDQITVHSSFEQLEIRDLKIEEKLIEERKEKINRYMRKKTRRNFGRKIKYLCRKALADSQPRVRGRFAKSEACEAAAKLQHIQKL</sequence>
<dbReference type="AlphaFoldDB" id="A0A8T3A625"/>
<comment type="subcellular location">
    <subcellularLocation>
        <location evidence="1 3">Nucleus</location>
    </subcellularLocation>
</comment>
<evidence type="ECO:0000259" key="4">
    <source>
        <dbReference type="PROSITE" id="PS51017"/>
    </source>
</evidence>
<dbReference type="InterPro" id="IPR045281">
    <property type="entry name" value="CONSTANS-like"/>
</dbReference>
<dbReference type="PANTHER" id="PTHR31319">
    <property type="entry name" value="ZINC FINGER PROTEIN CONSTANS-LIKE 4"/>
    <property type="match status" value="1"/>
</dbReference>
<dbReference type="EMBL" id="JAGYWB010000019">
    <property type="protein sequence ID" value="KAI0488133.1"/>
    <property type="molecule type" value="Genomic_DNA"/>
</dbReference>
<organism evidence="5 6">
    <name type="scientific">Dendrobium nobile</name>
    <name type="common">Orchid</name>
    <dbReference type="NCBI Taxonomy" id="94219"/>
    <lineage>
        <taxon>Eukaryota</taxon>
        <taxon>Viridiplantae</taxon>
        <taxon>Streptophyta</taxon>
        <taxon>Embryophyta</taxon>
        <taxon>Tracheophyta</taxon>
        <taxon>Spermatophyta</taxon>
        <taxon>Magnoliopsida</taxon>
        <taxon>Liliopsida</taxon>
        <taxon>Asparagales</taxon>
        <taxon>Orchidaceae</taxon>
        <taxon>Epidendroideae</taxon>
        <taxon>Malaxideae</taxon>
        <taxon>Dendrobiinae</taxon>
        <taxon>Dendrobium</taxon>
    </lineage>
</organism>
<comment type="caution">
    <text evidence="5">The sequence shown here is derived from an EMBL/GenBank/DDBJ whole genome shotgun (WGS) entry which is preliminary data.</text>
</comment>
<evidence type="ECO:0000256" key="3">
    <source>
        <dbReference type="PROSITE-ProRule" id="PRU00357"/>
    </source>
</evidence>
<dbReference type="PROSITE" id="PS51017">
    <property type="entry name" value="CCT"/>
    <property type="match status" value="1"/>
</dbReference>
<protein>
    <recommendedName>
        <fullName evidence="4">CCT domain-containing protein</fullName>
    </recommendedName>
</protein>
<dbReference type="GO" id="GO:0003700">
    <property type="term" value="F:DNA-binding transcription factor activity"/>
    <property type="evidence" value="ECO:0007669"/>
    <property type="project" value="TreeGrafter"/>
</dbReference>
<feature type="domain" description="CCT" evidence="4">
    <location>
        <begin position="237"/>
        <end position="279"/>
    </location>
</feature>